<proteinExistence type="predicted"/>
<feature type="domain" description="SLC26A/SulP transporter" evidence="7">
    <location>
        <begin position="125"/>
        <end position="453"/>
    </location>
</feature>
<dbReference type="Pfam" id="PF00916">
    <property type="entry name" value="Sulfate_transp"/>
    <property type="match status" value="1"/>
</dbReference>
<comment type="subcellular location">
    <subcellularLocation>
        <location evidence="1">Membrane</location>
        <topology evidence="1">Multi-pass membrane protein</topology>
    </subcellularLocation>
</comment>
<dbReference type="AlphaFoldDB" id="A0A8R1HYW6"/>
<keyword evidence="3 6" id="KW-1133">Transmembrane helix</keyword>
<feature type="compositionally biased region" description="Gly residues" evidence="5">
    <location>
        <begin position="596"/>
        <end position="608"/>
    </location>
</feature>
<reference evidence="8" key="2">
    <citation type="submission" date="2022-06" db="UniProtKB">
        <authorList>
            <consortium name="EnsemblMetazoa"/>
        </authorList>
    </citation>
    <scope>IDENTIFICATION</scope>
    <source>
        <strain evidence="8">DF5081</strain>
    </source>
</reference>
<feature type="transmembrane region" description="Helical" evidence="6">
    <location>
        <begin position="102"/>
        <end position="121"/>
    </location>
</feature>
<feature type="region of interest" description="Disordered" evidence="5">
    <location>
        <begin position="16"/>
        <end position="35"/>
    </location>
</feature>
<feature type="region of interest" description="Disordered" evidence="5">
    <location>
        <begin position="528"/>
        <end position="555"/>
    </location>
</feature>
<dbReference type="InterPro" id="IPR001902">
    <property type="entry name" value="SLC26A/SulP_fam"/>
</dbReference>
<dbReference type="GO" id="GO:0016020">
    <property type="term" value="C:membrane"/>
    <property type="evidence" value="ECO:0007669"/>
    <property type="project" value="UniProtKB-SubCell"/>
</dbReference>
<evidence type="ECO:0000256" key="6">
    <source>
        <dbReference type="SAM" id="Phobius"/>
    </source>
</evidence>
<feature type="transmembrane region" description="Helical" evidence="6">
    <location>
        <begin position="180"/>
        <end position="197"/>
    </location>
</feature>
<evidence type="ECO:0000256" key="2">
    <source>
        <dbReference type="ARBA" id="ARBA00022692"/>
    </source>
</evidence>
<keyword evidence="4 6" id="KW-0472">Membrane</keyword>
<evidence type="ECO:0000313" key="9">
    <source>
        <dbReference type="Proteomes" id="UP000005237"/>
    </source>
</evidence>
<reference evidence="9" key="1">
    <citation type="submission" date="2010-08" db="EMBL/GenBank/DDBJ databases">
        <authorList>
            <consortium name="Caenorhabditis japonica Sequencing Consortium"/>
            <person name="Wilson R.K."/>
        </authorList>
    </citation>
    <scope>NUCLEOTIDE SEQUENCE [LARGE SCALE GENOMIC DNA]</scope>
    <source>
        <strain evidence="9">DF5081</strain>
    </source>
</reference>
<feature type="compositionally biased region" description="Basic and acidic residues" evidence="5">
    <location>
        <begin position="625"/>
        <end position="634"/>
    </location>
</feature>
<evidence type="ECO:0000256" key="3">
    <source>
        <dbReference type="ARBA" id="ARBA00022989"/>
    </source>
</evidence>
<feature type="transmembrane region" description="Helical" evidence="6">
    <location>
        <begin position="144"/>
        <end position="168"/>
    </location>
</feature>
<organism evidence="8 9">
    <name type="scientific">Caenorhabditis japonica</name>
    <dbReference type="NCBI Taxonomy" id="281687"/>
    <lineage>
        <taxon>Eukaryota</taxon>
        <taxon>Metazoa</taxon>
        <taxon>Ecdysozoa</taxon>
        <taxon>Nematoda</taxon>
        <taxon>Chromadorea</taxon>
        <taxon>Rhabditida</taxon>
        <taxon>Rhabditina</taxon>
        <taxon>Rhabditomorpha</taxon>
        <taxon>Rhabditoidea</taxon>
        <taxon>Rhabditidae</taxon>
        <taxon>Peloderinae</taxon>
        <taxon>Caenorhabditis</taxon>
    </lineage>
</organism>
<keyword evidence="9" id="KW-1185">Reference proteome</keyword>
<feature type="transmembrane region" description="Helical" evidence="6">
    <location>
        <begin position="311"/>
        <end position="333"/>
    </location>
</feature>
<feature type="compositionally biased region" description="Polar residues" evidence="5">
    <location>
        <begin position="18"/>
        <end position="35"/>
    </location>
</feature>
<feature type="transmembrane region" description="Helical" evidence="6">
    <location>
        <begin position="228"/>
        <end position="258"/>
    </location>
</feature>
<keyword evidence="2 6" id="KW-0812">Transmembrane</keyword>
<evidence type="ECO:0000313" key="8">
    <source>
        <dbReference type="EnsemblMetazoa" id="CJA15994b.1"/>
    </source>
</evidence>
<evidence type="ECO:0000256" key="4">
    <source>
        <dbReference type="ARBA" id="ARBA00023136"/>
    </source>
</evidence>
<name>A0A8R1HYW6_CAEJA</name>
<dbReference type="PANTHER" id="PTHR11814">
    <property type="entry name" value="SULFATE TRANSPORTER"/>
    <property type="match status" value="1"/>
</dbReference>
<dbReference type="Proteomes" id="UP000005237">
    <property type="component" value="Unassembled WGS sequence"/>
</dbReference>
<protein>
    <submittedName>
        <fullName evidence="8">Sulfate_transp domain-containing protein</fullName>
    </submittedName>
</protein>
<accession>A0A8R1HYW6</accession>
<evidence type="ECO:0000256" key="5">
    <source>
        <dbReference type="SAM" id="MobiDB-lite"/>
    </source>
</evidence>
<evidence type="ECO:0000259" key="7">
    <source>
        <dbReference type="Pfam" id="PF00916"/>
    </source>
</evidence>
<dbReference type="GO" id="GO:0055085">
    <property type="term" value="P:transmembrane transport"/>
    <property type="evidence" value="ECO:0007669"/>
    <property type="project" value="InterPro"/>
</dbReference>
<sequence>MYRRLRTESFVYSPDAEVSTQSLSPPQAHYPNQNKQILSPVPSERMRFDANMMQRFTKSRQTDVIDQSEFDRQYRFNRMYLSHTGRIAFFFKNKKKWRQKEWLQFMGGLFPIAMWLPKYAWKSDFIRDLFGGLMVSVMSLPQSLAYGMLVGVPANYGLITGIVGPLIYALFGTSRHASPGSFAIVSLMVGAVVVNFGDRPPGGMPPPPPPAAEFCCRENKTLVNEKEAVAIATSVTLLVGLFQILFGIMNAGLLAVWLSEQLVQGLISGAAVHVMTSQLKSMTGISNVPSTSEPFQHLKFYMCFFRQIHTIEIPAIIISILCVTMLLISSLVIDPRICKKVPLKFPMELILVVSTTLTVQFTRQTAWHFPINTVGRFKSGFPMPVLPPLKDPIGMMGSAISIAIISFVMHISLCRIVSKKYQYVVSSNQEWLALGTMHTTSSFFGCFAGGSSLGENRHQNPTIHHHLLMRAHHFCDGRFWPSGAFAKTRARLDCRCGDEGLVCADLHLLQTAKEEFCGLSWRRCRSSRLEQGRKKPKSSEGLMAMMPTREAPVAKSVDQKSAPIGLGDNAILSSTQSSATSLLTGVDSPKDHTAKEGGGGAGGGGGGVVQKRTNVQKRTASRSSVHWDDLDKTQ</sequence>
<feature type="region of interest" description="Disordered" evidence="5">
    <location>
        <begin position="581"/>
        <end position="634"/>
    </location>
</feature>
<evidence type="ECO:0000256" key="1">
    <source>
        <dbReference type="ARBA" id="ARBA00004141"/>
    </source>
</evidence>
<dbReference type="InterPro" id="IPR011547">
    <property type="entry name" value="SLC26A/SulP_dom"/>
</dbReference>
<dbReference type="EnsemblMetazoa" id="CJA15994b.1">
    <property type="protein sequence ID" value="CJA15994b.1"/>
    <property type="gene ID" value="WBGene00135198"/>
</dbReference>
<feature type="transmembrane region" description="Helical" evidence="6">
    <location>
        <begin position="393"/>
        <end position="413"/>
    </location>
</feature>
<feature type="compositionally biased region" description="Polar residues" evidence="5">
    <location>
        <begin position="611"/>
        <end position="624"/>
    </location>
</feature>